<feature type="region of interest" description="Disordered" evidence="1">
    <location>
        <begin position="84"/>
        <end position="160"/>
    </location>
</feature>
<comment type="caution">
    <text evidence="2">The sequence shown here is derived from an EMBL/GenBank/DDBJ whole genome shotgun (WGS) entry which is preliminary data.</text>
</comment>
<proteinExistence type="predicted"/>
<dbReference type="AlphaFoldDB" id="A0AAD1X5Q2"/>
<accession>A0AAD1X5Q2</accession>
<feature type="compositionally biased region" description="Basic and acidic residues" evidence="1">
    <location>
        <begin position="106"/>
        <end position="116"/>
    </location>
</feature>
<dbReference type="Proteomes" id="UP001295684">
    <property type="component" value="Unassembled WGS sequence"/>
</dbReference>
<reference evidence="2" key="1">
    <citation type="submission" date="2023-07" db="EMBL/GenBank/DDBJ databases">
        <authorList>
            <consortium name="AG Swart"/>
            <person name="Singh M."/>
            <person name="Singh A."/>
            <person name="Seah K."/>
            <person name="Emmerich C."/>
        </authorList>
    </citation>
    <scope>NUCLEOTIDE SEQUENCE</scope>
    <source>
        <strain evidence="2">DP1</strain>
    </source>
</reference>
<evidence type="ECO:0000313" key="3">
    <source>
        <dbReference type="Proteomes" id="UP001295684"/>
    </source>
</evidence>
<evidence type="ECO:0000313" key="2">
    <source>
        <dbReference type="EMBL" id="CAI2364033.1"/>
    </source>
</evidence>
<gene>
    <name evidence="2" type="ORF">ECRASSUSDP1_LOCUS5373</name>
</gene>
<sequence length="397" mass="46445">MNSEFNIFDEDCDFERLLAEFSLGPCRDTIEQEQHEDLDQVSYSASNRESSFLNDNTEASPYKELGYANIKTFPVDYEECKYNQEEPGLPSISEESEGLLSNISQTREESENKEENPQISSLDPASEQEDSEVVDTKTSLTDQTKERTQKPKKLSKQQTKIDIDMTREECWSSLKKWCSEGENAFDKELHARRRGRPERIHKNTFPNLMKHYKNNLKQVVAKFSGQGKKRADSLNTSLFRGVKRESNHFLDKNGSMAKRKGQNFSDFFKAWGMNYIKNLCKLHHIESPEEREALFFYHIVLSYPEERVMTVLKIFFKNKPKLLKRYQNLLERRTVQSKVDIRAYYAHNPYFKLVLDHLVTNLVQCGDELVQNKFVRAKIIKGCYKITKGGKIRIQRK</sequence>
<feature type="region of interest" description="Disordered" evidence="1">
    <location>
        <begin position="30"/>
        <end position="59"/>
    </location>
</feature>
<name>A0AAD1X5Q2_EUPCR</name>
<organism evidence="2 3">
    <name type="scientific">Euplotes crassus</name>
    <dbReference type="NCBI Taxonomy" id="5936"/>
    <lineage>
        <taxon>Eukaryota</taxon>
        <taxon>Sar</taxon>
        <taxon>Alveolata</taxon>
        <taxon>Ciliophora</taxon>
        <taxon>Intramacronucleata</taxon>
        <taxon>Spirotrichea</taxon>
        <taxon>Hypotrichia</taxon>
        <taxon>Euplotida</taxon>
        <taxon>Euplotidae</taxon>
        <taxon>Moneuplotes</taxon>
    </lineage>
</organism>
<evidence type="ECO:0000256" key="1">
    <source>
        <dbReference type="SAM" id="MobiDB-lite"/>
    </source>
</evidence>
<dbReference type="EMBL" id="CAMPGE010005185">
    <property type="protein sequence ID" value="CAI2364033.1"/>
    <property type="molecule type" value="Genomic_DNA"/>
</dbReference>
<feature type="compositionally biased region" description="Polar residues" evidence="1">
    <location>
        <begin position="41"/>
        <end position="59"/>
    </location>
</feature>
<keyword evidence="3" id="KW-1185">Reference proteome</keyword>
<protein>
    <submittedName>
        <fullName evidence="2">Uncharacterized protein</fullName>
    </submittedName>
</protein>